<comment type="caution">
    <text evidence="1">The sequence shown here is derived from an EMBL/GenBank/DDBJ whole genome shotgun (WGS) entry which is preliminary data.</text>
</comment>
<dbReference type="AlphaFoldDB" id="A0AAN8XCC2"/>
<gene>
    <name evidence="1" type="ORF">SK128_008937</name>
</gene>
<evidence type="ECO:0000313" key="1">
    <source>
        <dbReference type="EMBL" id="KAK7080231.1"/>
    </source>
</evidence>
<reference evidence="1 2" key="1">
    <citation type="submission" date="2023-11" db="EMBL/GenBank/DDBJ databases">
        <title>Halocaridina rubra genome assembly.</title>
        <authorList>
            <person name="Smith C."/>
        </authorList>
    </citation>
    <scope>NUCLEOTIDE SEQUENCE [LARGE SCALE GENOMIC DNA]</scope>
    <source>
        <strain evidence="1">EP-1</strain>
        <tissue evidence="1">Whole</tissue>
    </source>
</reference>
<sequence>MKRRRFILKNLVPSFYIIFRFLVRCPRQKYCIRFLHSESYSRGATTPSLWSTNSRIFEVINNILTFRWENFVIAQSCECVDYSFCRHKCQCAQHSQDTTLLVS</sequence>
<organism evidence="1 2">
    <name type="scientific">Halocaridina rubra</name>
    <name type="common">Hawaiian red shrimp</name>
    <dbReference type="NCBI Taxonomy" id="373956"/>
    <lineage>
        <taxon>Eukaryota</taxon>
        <taxon>Metazoa</taxon>
        <taxon>Ecdysozoa</taxon>
        <taxon>Arthropoda</taxon>
        <taxon>Crustacea</taxon>
        <taxon>Multicrustacea</taxon>
        <taxon>Malacostraca</taxon>
        <taxon>Eumalacostraca</taxon>
        <taxon>Eucarida</taxon>
        <taxon>Decapoda</taxon>
        <taxon>Pleocyemata</taxon>
        <taxon>Caridea</taxon>
        <taxon>Atyoidea</taxon>
        <taxon>Atyidae</taxon>
        <taxon>Halocaridina</taxon>
    </lineage>
</organism>
<proteinExistence type="predicted"/>
<accession>A0AAN8XCC2</accession>
<dbReference type="Proteomes" id="UP001381693">
    <property type="component" value="Unassembled WGS sequence"/>
</dbReference>
<protein>
    <submittedName>
        <fullName evidence="1">Uncharacterized protein</fullName>
    </submittedName>
</protein>
<dbReference type="EMBL" id="JAXCGZ010006042">
    <property type="protein sequence ID" value="KAK7080231.1"/>
    <property type="molecule type" value="Genomic_DNA"/>
</dbReference>
<evidence type="ECO:0000313" key="2">
    <source>
        <dbReference type="Proteomes" id="UP001381693"/>
    </source>
</evidence>
<keyword evidence="2" id="KW-1185">Reference proteome</keyword>
<name>A0AAN8XCC2_HALRR</name>